<dbReference type="EMBL" id="CP144753">
    <property type="protein sequence ID" value="WVZ93071.1"/>
    <property type="molecule type" value="Genomic_DNA"/>
</dbReference>
<dbReference type="Proteomes" id="UP001341281">
    <property type="component" value="Chromosome 09"/>
</dbReference>
<gene>
    <name evidence="2" type="ORF">U9M48_039084</name>
</gene>
<reference evidence="2 3" key="1">
    <citation type="submission" date="2024-02" db="EMBL/GenBank/DDBJ databases">
        <title>High-quality chromosome-scale genome assembly of Pensacola bahiagrass (Paspalum notatum Flugge var. saurae).</title>
        <authorList>
            <person name="Vega J.M."/>
            <person name="Podio M."/>
            <person name="Orjuela J."/>
            <person name="Siena L.A."/>
            <person name="Pessino S.C."/>
            <person name="Combes M.C."/>
            <person name="Mariac C."/>
            <person name="Albertini E."/>
            <person name="Pupilli F."/>
            <person name="Ortiz J.P.A."/>
            <person name="Leblanc O."/>
        </authorList>
    </citation>
    <scope>NUCLEOTIDE SEQUENCE [LARGE SCALE GENOMIC DNA]</scope>
    <source>
        <strain evidence="2">R1</strain>
        <tissue evidence="2">Leaf</tissue>
    </source>
</reference>
<evidence type="ECO:0000313" key="2">
    <source>
        <dbReference type="EMBL" id="WVZ93071.1"/>
    </source>
</evidence>
<organism evidence="2 3">
    <name type="scientific">Paspalum notatum var. saurae</name>
    <dbReference type="NCBI Taxonomy" id="547442"/>
    <lineage>
        <taxon>Eukaryota</taxon>
        <taxon>Viridiplantae</taxon>
        <taxon>Streptophyta</taxon>
        <taxon>Embryophyta</taxon>
        <taxon>Tracheophyta</taxon>
        <taxon>Spermatophyta</taxon>
        <taxon>Magnoliopsida</taxon>
        <taxon>Liliopsida</taxon>
        <taxon>Poales</taxon>
        <taxon>Poaceae</taxon>
        <taxon>PACMAD clade</taxon>
        <taxon>Panicoideae</taxon>
        <taxon>Andropogonodae</taxon>
        <taxon>Paspaleae</taxon>
        <taxon>Paspalinae</taxon>
        <taxon>Paspalum</taxon>
    </lineage>
</organism>
<protein>
    <submittedName>
        <fullName evidence="2">Uncharacterized protein</fullName>
    </submittedName>
</protein>
<name>A0AAQ3XCS5_PASNO</name>
<keyword evidence="3" id="KW-1185">Reference proteome</keyword>
<dbReference type="AlphaFoldDB" id="A0AAQ3XCS5"/>
<evidence type="ECO:0000313" key="3">
    <source>
        <dbReference type="Proteomes" id="UP001341281"/>
    </source>
</evidence>
<proteinExistence type="predicted"/>
<sequence>MVLEAEEETERRLGRTAASMEEEEEEALASAVAAAVGATEPTRRMVCRLRMLASHSRLAGAGSGFIFLADVATVAGWGSIEYVGRLLCYILYMYVSKNKTVVGQQGRATASPLCMAVEQDGFAMEEEKD</sequence>
<evidence type="ECO:0000256" key="1">
    <source>
        <dbReference type="SAM" id="MobiDB-lite"/>
    </source>
</evidence>
<feature type="region of interest" description="Disordered" evidence="1">
    <location>
        <begin position="1"/>
        <end position="20"/>
    </location>
</feature>
<accession>A0AAQ3XCS5</accession>